<evidence type="ECO:0000313" key="6">
    <source>
        <dbReference type="Proteomes" id="UP001164726"/>
    </source>
</evidence>
<keyword evidence="6" id="KW-1185">Reference proteome</keyword>
<dbReference type="Gene3D" id="1.10.357.10">
    <property type="entry name" value="Tetracycline Repressor, domain 2"/>
    <property type="match status" value="1"/>
</dbReference>
<evidence type="ECO:0000256" key="3">
    <source>
        <dbReference type="PROSITE-ProRule" id="PRU00335"/>
    </source>
</evidence>
<keyword evidence="2 3" id="KW-0238">DNA-binding</keyword>
<feature type="domain" description="HTH tetR-type" evidence="4">
    <location>
        <begin position="10"/>
        <end position="70"/>
    </location>
</feature>
<dbReference type="PROSITE" id="PS01081">
    <property type="entry name" value="HTH_TETR_1"/>
    <property type="match status" value="1"/>
</dbReference>
<dbReference type="EMBL" id="CP106877">
    <property type="protein sequence ID" value="WAA13347.1"/>
    <property type="molecule type" value="Genomic_DNA"/>
</dbReference>
<dbReference type="Pfam" id="PF00440">
    <property type="entry name" value="TetR_N"/>
    <property type="match status" value="1"/>
</dbReference>
<evidence type="ECO:0000256" key="1">
    <source>
        <dbReference type="ARBA" id="ARBA00022491"/>
    </source>
</evidence>
<dbReference type="KEGG" id="fhl:OE105_04305"/>
<dbReference type="InterPro" id="IPR001647">
    <property type="entry name" value="HTH_TetR"/>
</dbReference>
<dbReference type="InterPro" id="IPR050624">
    <property type="entry name" value="HTH-type_Tx_Regulator"/>
</dbReference>
<dbReference type="SUPFAM" id="SSF48498">
    <property type="entry name" value="Tetracyclin repressor-like, C-terminal domain"/>
    <property type="match status" value="1"/>
</dbReference>
<dbReference type="InterPro" id="IPR036271">
    <property type="entry name" value="Tet_transcr_reg_TetR-rel_C_sf"/>
</dbReference>
<dbReference type="Gene3D" id="1.10.10.60">
    <property type="entry name" value="Homeodomain-like"/>
    <property type="match status" value="1"/>
</dbReference>
<reference evidence="5" key="1">
    <citation type="submission" date="2022-09" db="EMBL/GenBank/DDBJ databases">
        <title>Complete Genomes of Fervidibacillus albus and Fervidibacillus halotolerans isolated from tidal flat sediments.</title>
        <authorList>
            <person name="Kwon K.K."/>
            <person name="Yang S.-H."/>
            <person name="Park M.J."/>
            <person name="Oh H.-M."/>
        </authorList>
    </citation>
    <scope>NUCLEOTIDE SEQUENCE</scope>
    <source>
        <strain evidence="5">MEBiC13594</strain>
    </source>
</reference>
<dbReference type="PANTHER" id="PTHR43479">
    <property type="entry name" value="ACREF/ENVCD OPERON REPRESSOR-RELATED"/>
    <property type="match status" value="1"/>
</dbReference>
<dbReference type="Proteomes" id="UP001164726">
    <property type="component" value="Chromosome"/>
</dbReference>
<name>A0A9E8M0X4_9BACI</name>
<dbReference type="RefSeq" id="WP_275421507.1">
    <property type="nucleotide sequence ID" value="NZ_CP106877.1"/>
</dbReference>
<dbReference type="PROSITE" id="PS50977">
    <property type="entry name" value="HTH_TETR_2"/>
    <property type="match status" value="1"/>
</dbReference>
<dbReference type="InterPro" id="IPR009057">
    <property type="entry name" value="Homeodomain-like_sf"/>
</dbReference>
<evidence type="ECO:0000259" key="4">
    <source>
        <dbReference type="PROSITE" id="PS50977"/>
    </source>
</evidence>
<dbReference type="SUPFAM" id="SSF46689">
    <property type="entry name" value="Homeodomain-like"/>
    <property type="match status" value="1"/>
</dbReference>
<dbReference type="PANTHER" id="PTHR43479:SF11">
    <property type="entry name" value="ACREF_ENVCD OPERON REPRESSOR-RELATED"/>
    <property type="match status" value="1"/>
</dbReference>
<dbReference type="GO" id="GO:0003677">
    <property type="term" value="F:DNA binding"/>
    <property type="evidence" value="ECO:0007669"/>
    <property type="project" value="UniProtKB-UniRule"/>
</dbReference>
<dbReference type="AlphaFoldDB" id="A0A9E8M0X4"/>
<gene>
    <name evidence="5" type="ORF">OE105_04305</name>
</gene>
<dbReference type="InterPro" id="IPR023772">
    <property type="entry name" value="DNA-bd_HTH_TetR-type_CS"/>
</dbReference>
<evidence type="ECO:0000313" key="5">
    <source>
        <dbReference type="EMBL" id="WAA13347.1"/>
    </source>
</evidence>
<keyword evidence="1" id="KW-0678">Repressor</keyword>
<dbReference type="PRINTS" id="PR00455">
    <property type="entry name" value="HTHTETR"/>
</dbReference>
<evidence type="ECO:0000256" key="2">
    <source>
        <dbReference type="ARBA" id="ARBA00023125"/>
    </source>
</evidence>
<feature type="DNA-binding region" description="H-T-H motif" evidence="3">
    <location>
        <begin position="33"/>
        <end position="52"/>
    </location>
</feature>
<accession>A0A9E8M0X4</accession>
<protein>
    <submittedName>
        <fullName evidence="5">TetR/AcrR family transcriptional regulator</fullName>
    </submittedName>
</protein>
<proteinExistence type="predicted"/>
<organism evidence="5 6">
    <name type="scientific">Fervidibacillus halotolerans</name>
    <dbReference type="NCBI Taxonomy" id="2980027"/>
    <lineage>
        <taxon>Bacteria</taxon>
        <taxon>Bacillati</taxon>
        <taxon>Bacillota</taxon>
        <taxon>Bacilli</taxon>
        <taxon>Bacillales</taxon>
        <taxon>Bacillaceae</taxon>
        <taxon>Fervidibacillus</taxon>
    </lineage>
</organism>
<sequence>MSERFEKLPREKQLRILNASFKQFAENGFEKASTNEIVKEAGIGKGMLFYYFGSKKELYDYLMNYALDTFMEQFLNTIDDTIYDLLDRITHISRLKMKFYMKYPELSKFITSELLRGDMKLSDELNEKLNRVIQIGNSKMYDHLTVYEDQLREGIDGKKVYRIIEWVIQGYQNDLLQMIKGKNIEEVDFNQYWEEFEEYLKILKTSFYKE</sequence>